<dbReference type="Gene3D" id="3.40.50.300">
    <property type="entry name" value="P-loop containing nucleotide triphosphate hydrolases"/>
    <property type="match status" value="3"/>
</dbReference>
<protein>
    <submittedName>
        <fullName evidence="4">Uncharacterized protein</fullName>
    </submittedName>
</protein>
<dbReference type="OrthoDB" id="2423195at2759"/>
<proteinExistence type="predicted"/>
<dbReference type="OMA" id="WNPERIN"/>
<dbReference type="InterPro" id="IPR057373">
    <property type="entry name" value="ZNFX1"/>
</dbReference>
<keyword evidence="5" id="KW-1185">Reference proteome</keyword>
<dbReference type="GO" id="GO:0004386">
    <property type="term" value="F:helicase activity"/>
    <property type="evidence" value="ECO:0007669"/>
    <property type="project" value="InterPro"/>
</dbReference>
<dbReference type="STRING" id="42156.A0A3P6S9E7"/>
<evidence type="ECO:0000259" key="1">
    <source>
        <dbReference type="Pfam" id="PF13086"/>
    </source>
</evidence>
<evidence type="ECO:0000313" key="4">
    <source>
        <dbReference type="EMBL" id="VDK68727.1"/>
    </source>
</evidence>
<organism evidence="4 5">
    <name type="scientific">Litomosoides sigmodontis</name>
    <name type="common">Filarial nematode worm</name>
    <dbReference type="NCBI Taxonomy" id="42156"/>
    <lineage>
        <taxon>Eukaryota</taxon>
        <taxon>Metazoa</taxon>
        <taxon>Ecdysozoa</taxon>
        <taxon>Nematoda</taxon>
        <taxon>Chromadorea</taxon>
        <taxon>Rhabditida</taxon>
        <taxon>Spirurina</taxon>
        <taxon>Spiruromorpha</taxon>
        <taxon>Filarioidea</taxon>
        <taxon>Onchocercidae</taxon>
        <taxon>Litomosoides</taxon>
    </lineage>
</organism>
<reference evidence="4 5" key="1">
    <citation type="submission" date="2018-08" db="EMBL/GenBank/DDBJ databases">
        <authorList>
            <person name="Laetsch R D."/>
            <person name="Stevens L."/>
            <person name="Kumar S."/>
            <person name="Blaxter L. M."/>
        </authorList>
    </citation>
    <scope>NUCLEOTIDE SEQUENCE [LARGE SCALE GENOMIC DNA]</scope>
</reference>
<evidence type="ECO:0000313" key="5">
    <source>
        <dbReference type="Proteomes" id="UP000277928"/>
    </source>
</evidence>
<dbReference type="EMBL" id="UYRX01000013">
    <property type="protein sequence ID" value="VDK68727.1"/>
    <property type="molecule type" value="Genomic_DNA"/>
</dbReference>
<name>A0A3P6S9E7_LITSI</name>
<dbReference type="InterPro" id="IPR045055">
    <property type="entry name" value="DNA2/NAM7-like"/>
</dbReference>
<dbReference type="InterPro" id="IPR041677">
    <property type="entry name" value="DNA2/NAM7_AAA_11"/>
</dbReference>
<accession>A0A3P6S9E7</accession>
<feature type="domain" description="DNA2/NAM7 helicase helicase" evidence="1">
    <location>
        <begin position="704"/>
        <end position="1127"/>
    </location>
</feature>
<dbReference type="CDD" id="cd18808">
    <property type="entry name" value="SF1_C_Upf1"/>
    <property type="match status" value="1"/>
</dbReference>
<sequence>MCPVEGRRNISGVMKLKEQYEWGIIVFGENNKGKITYKMMSSFADVFRKNSLKSGLKLMQSPSFLFTRYLASVERVVEEWLEELESDEDEILVLFFNDSGSSEVEEKIRWAWKEKVLLYIQKSDSLIYCARDKTEEIVVCWIKEICEFLRERFYKASSAIKSESEVTNGAESVKTNVSKSAEQEKLLGSANQGDCIINDDLPLFDFADVANIFEGLKKSKKPLKDLDLVKYIDCPKLYNRLRTPFAEEEHNGRLLAILSAASFTELPDLQATLVNFMERILESGFISFMLHQNACYMNSISNDEWYRTFFTYLQDIMQILYISRVNHVEDFEGVCNEFLNFMELIPEKCWLAIGEGLQLTIFKMLQRLTIDISESLTADVCEGHELTDNGREYFDNVTSDLTEKCETEDCKPASINNDDVKSSDFRTLSIYATSNDILHPVKPYIRKNIINGSYSNQEHYLDVQFRLMREDLVGPLRDGIELWRKLKGKETFLSHTTDASEELNLLIIRGVAVEGAQMRRSTGEIIRYIIFKSLNMDNIWTSRLKCGQLVTLSSDGFQNEAFLATIVEKESDDSSRGKLGLHFFDDHSLSRAKIYTLIESSSYYEMYQHVLQCIKLFDSNHKIPFERFLLKVETDVRLPLYLVKQLSERSHNSSSDSLNSEYTNYSESPSSKADIVKEISIFGTKYEVDKLKYTFDGDKVGCGLDNAQRNALCYALTHEFALIQGPPGTGKTFLGRLIVRILLENMNMWNPERINPMLIVCFTNHSLDQFLDGVLVDLKEDGRYSDDFPSIVRFGSRCKSETLQKYTKRPVFEAYSKLIPDKTRRKANRLMIRRISLLEMIRLQLAVLKVRKSEILSIKHIKAVMLPKHLEQFNIQQQSNAKANEVFCKWLLEGDAGRDYVNMGNDASEKTTSYEEIRTSESDIPPSTLWSMDEIFTEDANERREKMPEYLSQMDDWLSWKEIQEQLLRSNPNIDDYYHSGEWDIDKDFNESAIKRVKIFSDRIYCKSNRHAEEKRNTELIARLESVKADILKSSPLTLEEASSIENLKSLHRHRRWALYMHWISKLKIIGATTTCAARIRPFLNRLGCPIVIVEEAAEVLEAHILTSIPNKCQHAILIGDHQQLRPNTAVFALAHQYNLDISLFERLFRNGFPYARLEEQHRMATVISRTIMPEFYPLMKDAGNVLKYPNIEGCSKNLYFVNHYNGRDQLSSTSHKNLLEADFMVNLSVYFVQQGYACSQITLLCAYTAQANYVRIQAMLKFNSCTFPLVETVDSYQGEENDIIILSLVRSEPSDNVGFLGVSNRACVALSRSRLGLYIIGNMHFLKSNSSLWNRLCAALTNADCIGDGFPAFCANHDVTQIIYNADEFLTKTPEGGCYYHCGFLRPCGHICGELCHRTDPEHKRACNHSCSKTCATIFQHPCKRLCGESCGACQFFENKTFSCGHTTSIACHLFDEAVCKEKCHKILPCGLKCIKKCSEPCKCLHEVLLVCGHTAVASCSEKQSIKCVMEVEKTFSACHHRCKVLCHDYNDAQCSEKCERILACGHRCQLVCGDCTLKACGSCTSVCGKRLPCGHECLRTCGTPCEPCIVHCSNRCGHAHYGQQLSLLTEQGARCSDFSMSCIQRCMNSCKHRECELQCWQVCNINPCSFPCNKELECGHICLSLCGEICPDVCAECQGISGPVLQFQDCGCIVGVAEADTHIQKQASLEQQHTCPKCACKLPANSCLRYARELKEEVIRNERIKFKRLLTAGLFNSIQHDALKQAEDDLKKLVLKKRAKKSAASLEVTKILRIVITRLNRECYNNSGAMKWQMMVNMISDMCRLSTYIITEKFESIPKRRYSNLYKLFHDSLGTANNIFHLLEGDLLNLSVYAKLLETESPSVLEIPISNGLRKVSIKYMLGRLASHLIRKLKDLDVSQLDNLLKTTVKALNWSSDAEQKEASIQFVQYYRELYEVSNMQHMMVSDLECGVLWSWVAQLYSLVNEMRCCAVATRGRRVCHGSHGSRDTLVLHLRGFCELTLWVTGD</sequence>
<dbReference type="Pfam" id="PF25396">
    <property type="entry name" value="ZNFX1"/>
    <property type="match status" value="1"/>
</dbReference>
<feature type="domain" description="DNA2/NAM7 helicase-like C-terminal" evidence="2">
    <location>
        <begin position="1140"/>
        <end position="1324"/>
    </location>
</feature>
<gene>
    <name evidence="4" type="ORF">NLS_LOCUS527</name>
</gene>
<evidence type="ECO:0000259" key="3">
    <source>
        <dbReference type="Pfam" id="PF25396"/>
    </source>
</evidence>
<dbReference type="GO" id="GO:0031048">
    <property type="term" value="P:regulatory ncRNA-mediated heterochromatin formation"/>
    <property type="evidence" value="ECO:0007669"/>
    <property type="project" value="TreeGrafter"/>
</dbReference>
<dbReference type="Pfam" id="PF13086">
    <property type="entry name" value="AAA_11"/>
    <property type="match status" value="1"/>
</dbReference>
<dbReference type="Pfam" id="PF13087">
    <property type="entry name" value="AAA_12"/>
    <property type="match status" value="1"/>
</dbReference>
<dbReference type="PANTHER" id="PTHR10887">
    <property type="entry name" value="DNA2/NAM7 HELICASE FAMILY"/>
    <property type="match status" value="1"/>
</dbReference>
<dbReference type="InterPro" id="IPR027417">
    <property type="entry name" value="P-loop_NTPase"/>
</dbReference>
<dbReference type="SUPFAM" id="SSF52540">
    <property type="entry name" value="P-loop containing nucleoside triphosphate hydrolases"/>
    <property type="match status" value="1"/>
</dbReference>
<dbReference type="InterPro" id="IPR041679">
    <property type="entry name" value="DNA2/NAM7-like_C"/>
</dbReference>
<dbReference type="InterPro" id="IPR047187">
    <property type="entry name" value="SF1_C_Upf1"/>
</dbReference>
<evidence type="ECO:0000259" key="2">
    <source>
        <dbReference type="Pfam" id="PF13087"/>
    </source>
</evidence>
<feature type="domain" description="ZNFX1" evidence="3">
    <location>
        <begin position="504"/>
        <end position="601"/>
    </location>
</feature>
<dbReference type="GO" id="GO:0031380">
    <property type="term" value="C:nuclear RNA-directed RNA polymerase complex"/>
    <property type="evidence" value="ECO:0007669"/>
    <property type="project" value="TreeGrafter"/>
</dbReference>
<dbReference type="Proteomes" id="UP000277928">
    <property type="component" value="Unassembled WGS sequence"/>
</dbReference>
<dbReference type="PANTHER" id="PTHR10887:SF341">
    <property type="entry name" value="NFX1-TYPE ZINC FINGER-CONTAINING PROTEIN 1"/>
    <property type="match status" value="1"/>
</dbReference>